<keyword evidence="2" id="KW-1185">Reference proteome</keyword>
<sequence length="145" mass="16697">MEVTRNLYCSVDDDIVHCNIYCSVEKYIYVEYASGNSPMHLFHHFFLTINCVSKCLIIEKFPIGSLLQLNGLVNSCRTYSILFPVEGQCSCWSLKRTERNATLTIECPHSLLEIIELYTLMSYYVDAHCIAFTKLVFFLPDSVVM</sequence>
<dbReference type="EnsemblPlants" id="TuG1812G0100001378.01.T01">
    <property type="protein sequence ID" value="TuG1812G0100001378.01.T01.cds364682"/>
    <property type="gene ID" value="TuG1812G0100001378.01"/>
</dbReference>
<reference evidence="2" key="1">
    <citation type="journal article" date="2013" name="Nature">
        <title>Draft genome of the wheat A-genome progenitor Triticum urartu.</title>
        <authorList>
            <person name="Ling H.Q."/>
            <person name="Zhao S."/>
            <person name="Liu D."/>
            <person name="Wang J."/>
            <person name="Sun H."/>
            <person name="Zhang C."/>
            <person name="Fan H."/>
            <person name="Li D."/>
            <person name="Dong L."/>
            <person name="Tao Y."/>
            <person name="Gao C."/>
            <person name="Wu H."/>
            <person name="Li Y."/>
            <person name="Cui Y."/>
            <person name="Guo X."/>
            <person name="Zheng S."/>
            <person name="Wang B."/>
            <person name="Yu K."/>
            <person name="Liang Q."/>
            <person name="Yang W."/>
            <person name="Lou X."/>
            <person name="Chen J."/>
            <person name="Feng M."/>
            <person name="Jian J."/>
            <person name="Zhang X."/>
            <person name="Luo G."/>
            <person name="Jiang Y."/>
            <person name="Liu J."/>
            <person name="Wang Z."/>
            <person name="Sha Y."/>
            <person name="Zhang B."/>
            <person name="Wu H."/>
            <person name="Tang D."/>
            <person name="Shen Q."/>
            <person name="Xue P."/>
            <person name="Zou S."/>
            <person name="Wang X."/>
            <person name="Liu X."/>
            <person name="Wang F."/>
            <person name="Yang Y."/>
            <person name="An X."/>
            <person name="Dong Z."/>
            <person name="Zhang K."/>
            <person name="Zhang X."/>
            <person name="Luo M.C."/>
            <person name="Dvorak J."/>
            <person name="Tong Y."/>
            <person name="Wang J."/>
            <person name="Yang H."/>
            <person name="Li Z."/>
            <person name="Wang D."/>
            <person name="Zhang A."/>
            <person name="Wang J."/>
        </authorList>
    </citation>
    <scope>NUCLEOTIDE SEQUENCE</scope>
    <source>
        <strain evidence="2">cv. G1812</strain>
    </source>
</reference>
<organism evidence="1 2">
    <name type="scientific">Triticum urartu</name>
    <name type="common">Red wild einkorn</name>
    <name type="synonym">Crithodium urartu</name>
    <dbReference type="NCBI Taxonomy" id="4572"/>
    <lineage>
        <taxon>Eukaryota</taxon>
        <taxon>Viridiplantae</taxon>
        <taxon>Streptophyta</taxon>
        <taxon>Embryophyta</taxon>
        <taxon>Tracheophyta</taxon>
        <taxon>Spermatophyta</taxon>
        <taxon>Magnoliopsida</taxon>
        <taxon>Liliopsida</taxon>
        <taxon>Poales</taxon>
        <taxon>Poaceae</taxon>
        <taxon>BOP clade</taxon>
        <taxon>Pooideae</taxon>
        <taxon>Triticodae</taxon>
        <taxon>Triticeae</taxon>
        <taxon>Triticinae</taxon>
        <taxon>Triticum</taxon>
    </lineage>
</organism>
<dbReference type="AlphaFoldDB" id="A0A8R7P061"/>
<proteinExistence type="predicted"/>
<dbReference type="Gramene" id="TuG1812G0100001378.01.T01">
    <property type="protein sequence ID" value="TuG1812G0100001378.01.T01.cds364682"/>
    <property type="gene ID" value="TuG1812G0100001378.01"/>
</dbReference>
<name>A0A8R7P061_TRIUA</name>
<protein>
    <submittedName>
        <fullName evidence="1">Uncharacterized protein</fullName>
    </submittedName>
</protein>
<dbReference type="Proteomes" id="UP000015106">
    <property type="component" value="Chromosome 1"/>
</dbReference>
<reference evidence="1" key="2">
    <citation type="submission" date="2018-03" db="EMBL/GenBank/DDBJ databases">
        <title>The Triticum urartu genome reveals the dynamic nature of wheat genome evolution.</title>
        <authorList>
            <person name="Ling H."/>
            <person name="Ma B."/>
            <person name="Shi X."/>
            <person name="Liu H."/>
            <person name="Dong L."/>
            <person name="Sun H."/>
            <person name="Cao Y."/>
            <person name="Gao Q."/>
            <person name="Zheng S."/>
            <person name="Li Y."/>
            <person name="Yu Y."/>
            <person name="Du H."/>
            <person name="Qi M."/>
            <person name="Li Y."/>
            <person name="Yu H."/>
            <person name="Cui Y."/>
            <person name="Wang N."/>
            <person name="Chen C."/>
            <person name="Wu H."/>
            <person name="Zhao Y."/>
            <person name="Zhang J."/>
            <person name="Li Y."/>
            <person name="Zhou W."/>
            <person name="Zhang B."/>
            <person name="Hu W."/>
            <person name="Eijk M."/>
            <person name="Tang J."/>
            <person name="Witsenboer H."/>
            <person name="Zhao S."/>
            <person name="Li Z."/>
            <person name="Zhang A."/>
            <person name="Wang D."/>
            <person name="Liang C."/>
        </authorList>
    </citation>
    <scope>NUCLEOTIDE SEQUENCE [LARGE SCALE GENOMIC DNA]</scope>
    <source>
        <strain evidence="1">cv. G1812</strain>
    </source>
</reference>
<accession>A0A8R7P061</accession>
<evidence type="ECO:0000313" key="2">
    <source>
        <dbReference type="Proteomes" id="UP000015106"/>
    </source>
</evidence>
<reference evidence="1" key="3">
    <citation type="submission" date="2022-06" db="UniProtKB">
        <authorList>
            <consortium name="EnsemblPlants"/>
        </authorList>
    </citation>
    <scope>IDENTIFICATION</scope>
</reference>
<evidence type="ECO:0000313" key="1">
    <source>
        <dbReference type="EnsemblPlants" id="TuG1812G0100001378.01.T01.cds364682"/>
    </source>
</evidence>
<dbReference type="EnsemblPlants" id="TuG1812G0100001378.01.T04">
    <property type="protein sequence ID" value="TuG1812G0100001378.01.T04.cds364675"/>
    <property type="gene ID" value="TuG1812G0100001378.01"/>
</dbReference>
<dbReference type="Gramene" id="TuG1812G0100001378.01.T04">
    <property type="protein sequence ID" value="TuG1812G0100001378.01.T04.cds364675"/>
    <property type="gene ID" value="TuG1812G0100001378.01"/>
</dbReference>